<proteinExistence type="predicted"/>
<dbReference type="Gene3D" id="1.10.287.1490">
    <property type="match status" value="1"/>
</dbReference>
<protein>
    <recommendedName>
        <fullName evidence="4">M protein repeat protein</fullName>
    </recommendedName>
</protein>
<evidence type="ECO:0000313" key="2">
    <source>
        <dbReference type="EMBL" id="PIO58434.1"/>
    </source>
</evidence>
<evidence type="ECO:0008006" key="4">
    <source>
        <dbReference type="Google" id="ProtNLM"/>
    </source>
</evidence>
<keyword evidence="3" id="KW-1185">Reference proteome</keyword>
<sequence length="256" mass="29465">DSGNAERLKEENEQLTNLLNETEAALATAKRDLDRKNVEIAELIRSSEDSATSSEQLEMFERKLNDAEKVLKQEMATKVELLREELKKAEDRNDLVLERHQKAEAAALEAAKGQKQLLDELEKKLEAADGKRTETESKLSALEDKLKSSNDELDEKKEHIKKLEQELVGLQNEKKKLESRASVADELNTLMSSLSAVRAENGQYQEEIRALHEQVREVKEELERSMEECDEWKGRFETAEREKEVMEKRINAENEK</sequence>
<organism evidence="2 3">
    <name type="scientific">Teladorsagia circumcincta</name>
    <name type="common">Brown stomach worm</name>
    <name type="synonym">Ostertagia circumcincta</name>
    <dbReference type="NCBI Taxonomy" id="45464"/>
    <lineage>
        <taxon>Eukaryota</taxon>
        <taxon>Metazoa</taxon>
        <taxon>Ecdysozoa</taxon>
        <taxon>Nematoda</taxon>
        <taxon>Chromadorea</taxon>
        <taxon>Rhabditida</taxon>
        <taxon>Rhabditina</taxon>
        <taxon>Rhabditomorpha</taxon>
        <taxon>Strongyloidea</taxon>
        <taxon>Trichostrongylidae</taxon>
        <taxon>Teladorsagia</taxon>
    </lineage>
</organism>
<evidence type="ECO:0000256" key="1">
    <source>
        <dbReference type="SAM" id="MobiDB-lite"/>
    </source>
</evidence>
<dbReference type="OrthoDB" id="5832686at2759"/>
<evidence type="ECO:0000313" key="3">
    <source>
        <dbReference type="Proteomes" id="UP000230423"/>
    </source>
</evidence>
<name>A0A2G9TKD0_TELCI</name>
<dbReference type="AlphaFoldDB" id="A0A2G9TKD0"/>
<feature type="non-terminal residue" evidence="2">
    <location>
        <position position="1"/>
    </location>
</feature>
<feature type="region of interest" description="Disordered" evidence="1">
    <location>
        <begin position="125"/>
        <end position="155"/>
    </location>
</feature>
<dbReference type="Proteomes" id="UP000230423">
    <property type="component" value="Unassembled WGS sequence"/>
</dbReference>
<accession>A0A2G9TKD0</accession>
<reference evidence="2 3" key="1">
    <citation type="submission" date="2015-09" db="EMBL/GenBank/DDBJ databases">
        <title>Draft genome of the parasitic nematode Teladorsagia circumcincta isolate WARC Sus (inbred).</title>
        <authorList>
            <person name="Mitreva M."/>
        </authorList>
    </citation>
    <scope>NUCLEOTIDE SEQUENCE [LARGE SCALE GENOMIC DNA]</scope>
    <source>
        <strain evidence="2 3">S</strain>
    </source>
</reference>
<gene>
    <name evidence="2" type="ORF">TELCIR_20131</name>
</gene>
<dbReference type="EMBL" id="KZ361164">
    <property type="protein sequence ID" value="PIO58434.1"/>
    <property type="molecule type" value="Genomic_DNA"/>
</dbReference>